<dbReference type="AlphaFoldDB" id="A0A0G1IAD9"/>
<evidence type="ECO:0000313" key="2">
    <source>
        <dbReference type="Proteomes" id="UP000033977"/>
    </source>
</evidence>
<dbReference type="Pfam" id="PF02686">
    <property type="entry name" value="GatC"/>
    <property type="match status" value="1"/>
</dbReference>
<dbReference type="EMBL" id="LCIN01000014">
    <property type="protein sequence ID" value="KKT56421.1"/>
    <property type="molecule type" value="Genomic_DNA"/>
</dbReference>
<keyword evidence="1" id="KW-0808">Transferase</keyword>
<dbReference type="InterPro" id="IPR003837">
    <property type="entry name" value="GatC"/>
</dbReference>
<organism evidence="1 2">
    <name type="scientific">Candidatus Giovannonibacteria bacterium GW2011_GWB1_44_23</name>
    <dbReference type="NCBI Taxonomy" id="1618652"/>
    <lineage>
        <taxon>Bacteria</taxon>
        <taxon>Candidatus Giovannoniibacteriota</taxon>
    </lineage>
</organism>
<dbReference type="GO" id="GO:0006450">
    <property type="term" value="P:regulation of translational fidelity"/>
    <property type="evidence" value="ECO:0007669"/>
    <property type="project" value="InterPro"/>
</dbReference>
<dbReference type="Proteomes" id="UP000033977">
    <property type="component" value="Unassembled WGS sequence"/>
</dbReference>
<sequence>MILKEDIEHLKDLARVSASTRVGRGGEFSKKETEKLAKDLGEILGYVDQLKKTDVSNAPEITHALEGVINVFRKDESNKYNPEDLIKAFPEKENNYIKVQFIL</sequence>
<protein>
    <submittedName>
        <fullName evidence="1">Aspartyl/glutamyl-tRNA(Asn/Gln) amidotransferase subunit C</fullName>
    </submittedName>
</protein>
<accession>A0A0G1IAD9</accession>
<proteinExistence type="predicted"/>
<evidence type="ECO:0000313" key="1">
    <source>
        <dbReference type="EMBL" id="KKT56421.1"/>
    </source>
</evidence>
<dbReference type="Gene3D" id="1.10.20.60">
    <property type="entry name" value="Glu-tRNAGln amidotransferase C subunit, N-terminal domain"/>
    <property type="match status" value="1"/>
</dbReference>
<name>A0A0G1IAD9_9BACT</name>
<dbReference type="SUPFAM" id="SSF141000">
    <property type="entry name" value="Glu-tRNAGln amidotransferase C subunit"/>
    <property type="match status" value="1"/>
</dbReference>
<dbReference type="InterPro" id="IPR036113">
    <property type="entry name" value="Asp/Glu-ADT_sf_sub_c"/>
</dbReference>
<gene>
    <name evidence="1" type="ORF">UW49_C0014G0035</name>
</gene>
<comment type="caution">
    <text evidence="1">The sequence shown here is derived from an EMBL/GenBank/DDBJ whole genome shotgun (WGS) entry which is preliminary data.</text>
</comment>
<reference evidence="1 2" key="1">
    <citation type="journal article" date="2015" name="Nature">
        <title>rRNA introns, odd ribosomes, and small enigmatic genomes across a large radiation of phyla.</title>
        <authorList>
            <person name="Brown C.T."/>
            <person name="Hug L.A."/>
            <person name="Thomas B.C."/>
            <person name="Sharon I."/>
            <person name="Castelle C.J."/>
            <person name="Singh A."/>
            <person name="Wilkins M.J."/>
            <person name="Williams K.H."/>
            <person name="Banfield J.F."/>
        </authorList>
    </citation>
    <scope>NUCLEOTIDE SEQUENCE [LARGE SCALE GENOMIC DNA]</scope>
</reference>
<dbReference type="NCBIfam" id="TIGR00135">
    <property type="entry name" value="gatC"/>
    <property type="match status" value="1"/>
</dbReference>
<dbReference type="GO" id="GO:0016740">
    <property type="term" value="F:transferase activity"/>
    <property type="evidence" value="ECO:0007669"/>
    <property type="project" value="UniProtKB-KW"/>
</dbReference>